<feature type="domain" description="Cytochrome c" evidence="15">
    <location>
        <begin position="28"/>
        <end position="131"/>
    </location>
</feature>
<dbReference type="GO" id="GO:0016614">
    <property type="term" value="F:oxidoreductase activity, acting on CH-OH group of donors"/>
    <property type="evidence" value="ECO:0007669"/>
    <property type="project" value="InterPro"/>
</dbReference>
<dbReference type="PANTHER" id="PTHR35008">
    <property type="entry name" value="BLL4482 PROTEIN-RELATED"/>
    <property type="match status" value="1"/>
</dbReference>
<keyword evidence="5" id="KW-0679">Respiratory chain</keyword>
<evidence type="ECO:0000313" key="16">
    <source>
        <dbReference type="EMBL" id="MBB2175036.1"/>
    </source>
</evidence>
<dbReference type="Proteomes" id="UP000561066">
    <property type="component" value="Unassembled WGS sequence"/>
</dbReference>
<dbReference type="InterPro" id="IPR008168">
    <property type="entry name" value="Cyt_C_IC"/>
</dbReference>
<feature type="binding site" description="axial binding residue" evidence="13">
    <location>
        <position position="46"/>
    </location>
    <ligand>
        <name>heme c</name>
        <dbReference type="ChEBI" id="CHEBI:61717"/>
        <label>1</label>
    </ligand>
    <ligandPart>
        <name>Fe</name>
        <dbReference type="ChEBI" id="CHEBI:18248"/>
    </ligandPart>
</feature>
<comment type="subcellular location">
    <subcellularLocation>
        <location evidence="1">Cell membrane</location>
    </subcellularLocation>
</comment>
<keyword evidence="7 14" id="KW-0732">Signal</keyword>
<keyword evidence="6 13" id="KW-0479">Metal-binding</keyword>
<gene>
    <name evidence="16" type="ORF">HLH21_03735</name>
</gene>
<dbReference type="SUPFAM" id="SSF46626">
    <property type="entry name" value="Cytochrome c"/>
    <property type="match status" value="3"/>
</dbReference>
<dbReference type="RefSeq" id="WP_182941457.1">
    <property type="nucleotide sequence ID" value="NZ_JABEQH010000004.1"/>
</dbReference>
<evidence type="ECO:0000256" key="4">
    <source>
        <dbReference type="ARBA" id="ARBA00022617"/>
    </source>
</evidence>
<feature type="binding site" description="axial binding residue" evidence="13">
    <location>
        <position position="330"/>
    </location>
    <ligand>
        <name>heme c</name>
        <dbReference type="ChEBI" id="CHEBI:61717"/>
        <label>3</label>
    </ligand>
    <ligandPart>
        <name>Fe</name>
        <dbReference type="ChEBI" id="CHEBI:18248"/>
    </ligandPart>
</feature>
<keyword evidence="3" id="KW-1003">Cell membrane</keyword>
<dbReference type="PROSITE" id="PS51007">
    <property type="entry name" value="CYTC"/>
    <property type="match status" value="3"/>
</dbReference>
<dbReference type="PIRSF" id="PIRSF000018">
    <property type="entry name" value="Mb_ADH_cyt_c"/>
    <property type="match status" value="1"/>
</dbReference>
<evidence type="ECO:0000256" key="2">
    <source>
        <dbReference type="ARBA" id="ARBA00022448"/>
    </source>
</evidence>
<evidence type="ECO:0000256" key="3">
    <source>
        <dbReference type="ARBA" id="ARBA00022475"/>
    </source>
</evidence>
<dbReference type="InterPro" id="IPR009056">
    <property type="entry name" value="Cyt_c-like_dom"/>
</dbReference>
<feature type="binding site" description="covalent" evidence="12">
    <location>
        <position position="194"/>
    </location>
    <ligand>
        <name>heme c</name>
        <dbReference type="ChEBI" id="CHEBI:61717"/>
        <label>2</label>
    </ligand>
</feature>
<feature type="binding site" description="covalent" evidence="12">
    <location>
        <position position="45"/>
    </location>
    <ligand>
        <name>heme c</name>
        <dbReference type="ChEBI" id="CHEBI:61717"/>
        <label>1</label>
    </ligand>
</feature>
<dbReference type="AlphaFoldDB" id="A0A7W4J5H2"/>
<comment type="caution">
    <text evidence="16">The sequence shown here is derived from an EMBL/GenBank/DDBJ whole genome shotgun (WGS) entry which is preliminary data.</text>
</comment>
<evidence type="ECO:0000256" key="9">
    <source>
        <dbReference type="ARBA" id="ARBA00022982"/>
    </source>
</evidence>
<dbReference type="InterPro" id="IPR051459">
    <property type="entry name" value="Cytochrome_c-type_DH"/>
</dbReference>
<reference evidence="16 17" key="1">
    <citation type="submission" date="2020-04" db="EMBL/GenBank/DDBJ databases">
        <title>Description of novel Gluconacetobacter.</title>
        <authorList>
            <person name="Sombolestani A."/>
        </authorList>
    </citation>
    <scope>NUCLEOTIDE SEQUENCE [LARGE SCALE GENOMIC DNA]</scope>
    <source>
        <strain evidence="16 17">LMG 21312</strain>
    </source>
</reference>
<dbReference type="GO" id="GO:0020037">
    <property type="term" value="F:heme binding"/>
    <property type="evidence" value="ECO:0007669"/>
    <property type="project" value="InterPro"/>
</dbReference>
<dbReference type="GO" id="GO:0009055">
    <property type="term" value="F:electron transfer activity"/>
    <property type="evidence" value="ECO:0007669"/>
    <property type="project" value="InterPro"/>
</dbReference>
<dbReference type="InterPro" id="IPR036909">
    <property type="entry name" value="Cyt_c-like_dom_sf"/>
</dbReference>
<name>A0A7W4J5H2_9PROT</name>
<evidence type="ECO:0000256" key="1">
    <source>
        <dbReference type="ARBA" id="ARBA00004236"/>
    </source>
</evidence>
<evidence type="ECO:0000256" key="6">
    <source>
        <dbReference type="ARBA" id="ARBA00022723"/>
    </source>
</evidence>
<dbReference type="GO" id="GO:0005506">
    <property type="term" value="F:iron ion binding"/>
    <property type="evidence" value="ECO:0007669"/>
    <property type="project" value="InterPro"/>
</dbReference>
<keyword evidence="17" id="KW-1185">Reference proteome</keyword>
<feature type="signal peptide" evidence="14">
    <location>
        <begin position="1"/>
        <end position="24"/>
    </location>
</feature>
<accession>A0A7W4J5H2</accession>
<evidence type="ECO:0000256" key="14">
    <source>
        <dbReference type="SAM" id="SignalP"/>
    </source>
</evidence>
<evidence type="ECO:0000256" key="10">
    <source>
        <dbReference type="ARBA" id="ARBA00023004"/>
    </source>
</evidence>
<feature type="binding site" description="axial binding residue" evidence="13">
    <location>
        <position position="195"/>
    </location>
    <ligand>
        <name>heme c</name>
        <dbReference type="ChEBI" id="CHEBI:61717"/>
        <label>2</label>
    </ligand>
    <ligandPart>
        <name>Fe</name>
        <dbReference type="ChEBI" id="CHEBI:18248"/>
    </ligandPart>
</feature>
<comment type="cofactor">
    <cofactor evidence="12">
        <name>heme c</name>
        <dbReference type="ChEBI" id="CHEBI:61717"/>
    </cofactor>
    <text evidence="12">Binds 3 heme c groups covalently per subunit.</text>
</comment>
<protein>
    <submittedName>
        <fullName evidence="16">Cytochrome c</fullName>
    </submittedName>
</protein>
<dbReference type="Gene3D" id="1.10.760.10">
    <property type="entry name" value="Cytochrome c-like domain"/>
    <property type="match status" value="3"/>
</dbReference>
<keyword evidence="2" id="KW-0813">Transport</keyword>
<feature type="chain" id="PRO_5031472670" evidence="14">
    <location>
        <begin position="25"/>
        <end position="439"/>
    </location>
</feature>
<organism evidence="16 17">
    <name type="scientific">Gluconacetobacter johannae</name>
    <dbReference type="NCBI Taxonomy" id="112140"/>
    <lineage>
        <taxon>Bacteria</taxon>
        <taxon>Pseudomonadati</taxon>
        <taxon>Pseudomonadota</taxon>
        <taxon>Alphaproteobacteria</taxon>
        <taxon>Acetobacterales</taxon>
        <taxon>Acetobacteraceae</taxon>
        <taxon>Gluconacetobacter</taxon>
    </lineage>
</organism>
<feature type="domain" description="Cytochrome c" evidence="15">
    <location>
        <begin position="176"/>
        <end position="290"/>
    </location>
</feature>
<feature type="binding site" description="covalent" evidence="12">
    <location>
        <position position="326"/>
    </location>
    <ligand>
        <name>heme c</name>
        <dbReference type="ChEBI" id="CHEBI:61717"/>
        <label>3</label>
    </ligand>
</feature>
<dbReference type="EMBL" id="JABEQH010000004">
    <property type="protein sequence ID" value="MBB2175036.1"/>
    <property type="molecule type" value="Genomic_DNA"/>
</dbReference>
<feature type="binding site" description="covalent" evidence="12">
    <location>
        <position position="329"/>
    </location>
    <ligand>
        <name>heme c</name>
        <dbReference type="ChEBI" id="CHEBI:61717"/>
        <label>3</label>
    </ligand>
</feature>
<dbReference type="PANTHER" id="PTHR35008:SF8">
    <property type="entry name" value="ALCOHOL DEHYDROGENASE CYTOCHROME C SUBUNIT"/>
    <property type="match status" value="1"/>
</dbReference>
<evidence type="ECO:0000256" key="7">
    <source>
        <dbReference type="ARBA" id="ARBA00022729"/>
    </source>
</evidence>
<evidence type="ECO:0000256" key="8">
    <source>
        <dbReference type="ARBA" id="ARBA00022737"/>
    </source>
</evidence>
<evidence type="ECO:0000259" key="15">
    <source>
        <dbReference type="PROSITE" id="PS51007"/>
    </source>
</evidence>
<keyword evidence="10 13" id="KW-0408">Iron</keyword>
<evidence type="ECO:0000256" key="13">
    <source>
        <dbReference type="PIRSR" id="PIRSR000018-51"/>
    </source>
</evidence>
<dbReference type="Pfam" id="PF00034">
    <property type="entry name" value="Cytochrom_C"/>
    <property type="match status" value="2"/>
</dbReference>
<evidence type="ECO:0000313" key="17">
    <source>
        <dbReference type="Proteomes" id="UP000561066"/>
    </source>
</evidence>
<dbReference type="GO" id="GO:0005886">
    <property type="term" value="C:plasma membrane"/>
    <property type="evidence" value="ECO:0007669"/>
    <property type="project" value="UniProtKB-SubCell"/>
</dbReference>
<dbReference type="PRINTS" id="PR00605">
    <property type="entry name" value="CYTCHROMECIC"/>
</dbReference>
<evidence type="ECO:0000256" key="11">
    <source>
        <dbReference type="ARBA" id="ARBA00023136"/>
    </source>
</evidence>
<keyword evidence="11" id="KW-0472">Membrane</keyword>
<evidence type="ECO:0000256" key="12">
    <source>
        <dbReference type="PIRSR" id="PIRSR000018-50"/>
    </source>
</evidence>
<proteinExistence type="predicted"/>
<dbReference type="InterPro" id="IPR014353">
    <property type="entry name" value="Membr-bd_ADH_cyt_c"/>
</dbReference>
<feature type="binding site" description="covalent" evidence="12">
    <location>
        <position position="191"/>
    </location>
    <ligand>
        <name>heme c</name>
        <dbReference type="ChEBI" id="CHEBI:61717"/>
        <label>2</label>
    </ligand>
</feature>
<feature type="domain" description="Cytochrome c" evidence="15">
    <location>
        <begin position="313"/>
        <end position="403"/>
    </location>
</feature>
<sequence length="439" mass="46102">MMTRHLSAAALLAGLAFASGGAHAADDAQVARGAYIARAGDCVACHTATGGAPFAGGLAIQTPMGRIYSTNITPDPETGIGTYDFAAFDRAVRGGVNQAGHRLYPAMPYPSYARVSPDDMQALYAYFMHGVKPQHQPNRPADIAWPLSMRWPLMVWDAMFAPSPATATAPPSGSADQLARGRYLVVGLEHCGSCHTPRGFALQEKALTDVDGTAYLSGAPIDGWLAKSLRSDGPDGLSAWSVRDIVTFLKTGRTDQVAAFGGMKDVVVHSTQYLNDDDLTAIALYLKSLGGKGGAAPALRPDATATTALRTGHDLPRGGRVFLDNCAACHRTGGQGYDGVFPRLALSSVVNSADPMSLVRIVLEGSRMAPTAGAPAAFGMPGLGWRLDDRDVADVVTFIRTSWGNHGAPVSAEDVARIRRTINSGPTPESRNTVDPSPS</sequence>
<feature type="binding site" description="covalent" evidence="12">
    <location>
        <position position="42"/>
    </location>
    <ligand>
        <name>heme c</name>
        <dbReference type="ChEBI" id="CHEBI:61717"/>
        <label>1</label>
    </ligand>
</feature>
<evidence type="ECO:0000256" key="5">
    <source>
        <dbReference type="ARBA" id="ARBA00022660"/>
    </source>
</evidence>
<keyword evidence="8" id="KW-0677">Repeat</keyword>
<keyword evidence="9" id="KW-0249">Electron transport</keyword>
<keyword evidence="4 12" id="KW-0349">Heme</keyword>